<evidence type="ECO:0000256" key="12">
    <source>
        <dbReference type="ARBA" id="ARBA00023136"/>
    </source>
</evidence>
<evidence type="ECO:0000256" key="11">
    <source>
        <dbReference type="ARBA" id="ARBA00023098"/>
    </source>
</evidence>
<comment type="caution">
    <text evidence="18">The sequence shown here is derived from an EMBL/GenBank/DDBJ whole genome shotgun (WGS) entry which is preliminary data.</text>
</comment>
<proteinExistence type="inferred from homology"/>
<keyword evidence="10 17" id="KW-1133">Transmembrane helix</keyword>
<keyword evidence="12 17" id="KW-0472">Membrane</keyword>
<feature type="transmembrane region" description="Helical" evidence="17">
    <location>
        <begin position="127"/>
        <end position="147"/>
    </location>
</feature>
<evidence type="ECO:0000256" key="1">
    <source>
        <dbReference type="ARBA" id="ARBA00000287"/>
    </source>
</evidence>
<name>A0ABQ1M3V1_9SPHI</name>
<evidence type="ECO:0000256" key="6">
    <source>
        <dbReference type="ARBA" id="ARBA00017171"/>
    </source>
</evidence>
<evidence type="ECO:0000256" key="2">
    <source>
        <dbReference type="ARBA" id="ARBA00004141"/>
    </source>
</evidence>
<dbReference type="Gene3D" id="1.20.120.1760">
    <property type="match status" value="1"/>
</dbReference>
<sequence length="208" mass="23242">MTFALTAQLQLATYCVIASGIFDFLDGLVARALHVKSPIGKELDSLADVVSFGLVPGAIYYTLLTAAFPQSEYLFYLGFLVTIFSAIRLAKFNIDDRQTTDFIGLNTPMNAFYVVSLPFLAETYSGLIHHPAFILGSIVVTSALLVSNIRLFSMKLESMSWQKNRWKFIFIILSAVCIGLLKFAAVPVILVLYFLFSFIHFRRTAQAR</sequence>
<evidence type="ECO:0000313" key="19">
    <source>
        <dbReference type="Proteomes" id="UP000597338"/>
    </source>
</evidence>
<dbReference type="InterPro" id="IPR000462">
    <property type="entry name" value="CDP-OH_P_trans"/>
</dbReference>
<evidence type="ECO:0000256" key="8">
    <source>
        <dbReference type="ARBA" id="ARBA00022679"/>
    </source>
</evidence>
<accession>A0ABQ1M3V1</accession>
<dbReference type="PROSITE" id="PS00379">
    <property type="entry name" value="CDP_ALCOHOL_P_TRANSF"/>
    <property type="match status" value="1"/>
</dbReference>
<evidence type="ECO:0000256" key="5">
    <source>
        <dbReference type="ARBA" id="ARBA00013174"/>
    </source>
</evidence>
<protein>
    <recommendedName>
        <fullName evidence="6">CDP-diacylglycerol--serine O-phosphatidyltransferase</fullName>
        <ecNumber evidence="5">2.7.8.8</ecNumber>
    </recommendedName>
    <alternativeName>
        <fullName evidence="15">Phosphatidylserine synthase</fullName>
    </alternativeName>
</protein>
<keyword evidence="8 16" id="KW-0808">Transferase</keyword>
<feature type="transmembrane region" description="Helical" evidence="17">
    <location>
        <begin position="73"/>
        <end position="90"/>
    </location>
</feature>
<evidence type="ECO:0000256" key="16">
    <source>
        <dbReference type="RuleBase" id="RU003750"/>
    </source>
</evidence>
<keyword evidence="14" id="KW-1208">Phospholipid metabolism</keyword>
<comment type="catalytic activity">
    <reaction evidence="1">
        <text>a CDP-1,2-diacyl-sn-glycerol + L-serine = a 1,2-diacyl-sn-glycero-3-phospho-L-serine + CMP + H(+)</text>
        <dbReference type="Rhea" id="RHEA:16913"/>
        <dbReference type="ChEBI" id="CHEBI:15378"/>
        <dbReference type="ChEBI" id="CHEBI:33384"/>
        <dbReference type="ChEBI" id="CHEBI:57262"/>
        <dbReference type="ChEBI" id="CHEBI:58332"/>
        <dbReference type="ChEBI" id="CHEBI:60377"/>
        <dbReference type="EC" id="2.7.8.8"/>
    </reaction>
</comment>
<keyword evidence="9 17" id="KW-0812">Transmembrane</keyword>
<evidence type="ECO:0000256" key="3">
    <source>
        <dbReference type="ARBA" id="ARBA00004308"/>
    </source>
</evidence>
<gene>
    <name evidence="18" type="ORF">GCM10011386_27580</name>
</gene>
<keyword evidence="7" id="KW-0444">Lipid biosynthesis</keyword>
<feature type="transmembrane region" description="Helical" evidence="17">
    <location>
        <begin position="168"/>
        <end position="196"/>
    </location>
</feature>
<dbReference type="EMBL" id="BMIK01000009">
    <property type="protein sequence ID" value="GGC33972.1"/>
    <property type="molecule type" value="Genomic_DNA"/>
</dbReference>
<comment type="similarity">
    <text evidence="4 16">Belongs to the CDP-alcohol phosphatidyltransferase class-I family.</text>
</comment>
<evidence type="ECO:0000313" key="18">
    <source>
        <dbReference type="EMBL" id="GGC33972.1"/>
    </source>
</evidence>
<feature type="transmembrane region" description="Helical" evidence="17">
    <location>
        <begin position="46"/>
        <end position="67"/>
    </location>
</feature>
<dbReference type="InterPro" id="IPR004533">
    <property type="entry name" value="CDP-diaglyc--ser_O-PTrfase"/>
</dbReference>
<dbReference type="InterPro" id="IPR043130">
    <property type="entry name" value="CDP-OH_PTrfase_TM_dom"/>
</dbReference>
<keyword evidence="11" id="KW-0443">Lipid metabolism</keyword>
<dbReference type="Pfam" id="PF01066">
    <property type="entry name" value="CDP-OH_P_transf"/>
    <property type="match status" value="1"/>
</dbReference>
<evidence type="ECO:0000256" key="7">
    <source>
        <dbReference type="ARBA" id="ARBA00022516"/>
    </source>
</evidence>
<evidence type="ECO:0000256" key="9">
    <source>
        <dbReference type="ARBA" id="ARBA00022692"/>
    </source>
</evidence>
<dbReference type="EC" id="2.7.8.8" evidence="5"/>
<comment type="subcellular location">
    <subcellularLocation>
        <location evidence="3">Endomembrane system</location>
    </subcellularLocation>
    <subcellularLocation>
        <location evidence="2">Membrane</location>
        <topology evidence="2">Multi-pass membrane protein</topology>
    </subcellularLocation>
</comment>
<dbReference type="InterPro" id="IPR048254">
    <property type="entry name" value="CDP_ALCOHOL_P_TRANSF_CS"/>
</dbReference>
<evidence type="ECO:0000256" key="15">
    <source>
        <dbReference type="ARBA" id="ARBA00032361"/>
    </source>
</evidence>
<evidence type="ECO:0000256" key="13">
    <source>
        <dbReference type="ARBA" id="ARBA00023209"/>
    </source>
</evidence>
<feature type="transmembrane region" description="Helical" evidence="17">
    <location>
        <begin position="102"/>
        <end position="121"/>
    </location>
</feature>
<reference evidence="19" key="1">
    <citation type="journal article" date="2019" name="Int. J. Syst. Evol. Microbiol.">
        <title>The Global Catalogue of Microorganisms (GCM) 10K type strain sequencing project: providing services to taxonomists for standard genome sequencing and annotation.</title>
        <authorList>
            <consortium name="The Broad Institute Genomics Platform"/>
            <consortium name="The Broad Institute Genome Sequencing Center for Infectious Disease"/>
            <person name="Wu L."/>
            <person name="Ma J."/>
        </authorList>
    </citation>
    <scope>NUCLEOTIDE SEQUENCE [LARGE SCALE GENOMIC DNA]</scope>
    <source>
        <strain evidence="19">CGMCC 1.15342</strain>
    </source>
</reference>
<evidence type="ECO:0000256" key="17">
    <source>
        <dbReference type="SAM" id="Phobius"/>
    </source>
</evidence>
<organism evidence="18 19">
    <name type="scientific">Parapedobacter defluvii</name>
    <dbReference type="NCBI Taxonomy" id="2045106"/>
    <lineage>
        <taxon>Bacteria</taxon>
        <taxon>Pseudomonadati</taxon>
        <taxon>Bacteroidota</taxon>
        <taxon>Sphingobacteriia</taxon>
        <taxon>Sphingobacteriales</taxon>
        <taxon>Sphingobacteriaceae</taxon>
        <taxon>Parapedobacter</taxon>
    </lineage>
</organism>
<evidence type="ECO:0000256" key="10">
    <source>
        <dbReference type="ARBA" id="ARBA00022989"/>
    </source>
</evidence>
<dbReference type="NCBIfam" id="TIGR00473">
    <property type="entry name" value="pssA"/>
    <property type="match status" value="1"/>
</dbReference>
<keyword evidence="19" id="KW-1185">Reference proteome</keyword>
<evidence type="ECO:0000256" key="4">
    <source>
        <dbReference type="ARBA" id="ARBA00010441"/>
    </source>
</evidence>
<dbReference type="Proteomes" id="UP000597338">
    <property type="component" value="Unassembled WGS sequence"/>
</dbReference>
<keyword evidence="13" id="KW-0594">Phospholipid biosynthesis</keyword>
<feature type="transmembrane region" description="Helical" evidence="17">
    <location>
        <begin position="6"/>
        <end position="25"/>
    </location>
</feature>
<evidence type="ECO:0000256" key="14">
    <source>
        <dbReference type="ARBA" id="ARBA00023264"/>
    </source>
</evidence>